<dbReference type="AlphaFoldDB" id="A0A0E9UD61"/>
<protein>
    <submittedName>
        <fullName evidence="1">Uncharacterized protein</fullName>
    </submittedName>
</protein>
<accession>A0A0E9UD61</accession>
<sequence>MTHQFDNSFEQIPAIFPVFNQ</sequence>
<reference evidence="1" key="2">
    <citation type="journal article" date="2015" name="Fish Shellfish Immunol.">
        <title>Early steps in the European eel (Anguilla anguilla)-Vibrio vulnificus interaction in the gills: Role of the RtxA13 toxin.</title>
        <authorList>
            <person name="Callol A."/>
            <person name="Pajuelo D."/>
            <person name="Ebbesson L."/>
            <person name="Teles M."/>
            <person name="MacKenzie S."/>
            <person name="Amaro C."/>
        </authorList>
    </citation>
    <scope>NUCLEOTIDE SEQUENCE</scope>
</reference>
<name>A0A0E9UD61_ANGAN</name>
<reference evidence="1" key="1">
    <citation type="submission" date="2014-11" db="EMBL/GenBank/DDBJ databases">
        <authorList>
            <person name="Amaro Gonzalez C."/>
        </authorList>
    </citation>
    <scope>NUCLEOTIDE SEQUENCE</scope>
</reference>
<organism evidence="1">
    <name type="scientific">Anguilla anguilla</name>
    <name type="common">European freshwater eel</name>
    <name type="synonym">Muraena anguilla</name>
    <dbReference type="NCBI Taxonomy" id="7936"/>
    <lineage>
        <taxon>Eukaryota</taxon>
        <taxon>Metazoa</taxon>
        <taxon>Chordata</taxon>
        <taxon>Craniata</taxon>
        <taxon>Vertebrata</taxon>
        <taxon>Euteleostomi</taxon>
        <taxon>Actinopterygii</taxon>
        <taxon>Neopterygii</taxon>
        <taxon>Teleostei</taxon>
        <taxon>Anguilliformes</taxon>
        <taxon>Anguillidae</taxon>
        <taxon>Anguilla</taxon>
    </lineage>
</organism>
<proteinExistence type="predicted"/>
<dbReference type="EMBL" id="GBXM01045694">
    <property type="protein sequence ID" value="JAH62883.1"/>
    <property type="molecule type" value="Transcribed_RNA"/>
</dbReference>
<evidence type="ECO:0000313" key="1">
    <source>
        <dbReference type="EMBL" id="JAH62883.1"/>
    </source>
</evidence>